<feature type="region of interest" description="Disordered" evidence="1">
    <location>
        <begin position="117"/>
        <end position="137"/>
    </location>
</feature>
<dbReference type="PANTHER" id="PTHR33236">
    <property type="entry name" value="INTRAFLAGELLAR TRANSPORT PROTEIN 122 FAMILY PROTEIN-RELATED"/>
    <property type="match status" value="1"/>
</dbReference>
<dbReference type="Proteomes" id="UP000070412">
    <property type="component" value="Unassembled WGS sequence"/>
</dbReference>
<protein>
    <submittedName>
        <fullName evidence="3 4">Uncharacterized protein</fullName>
    </submittedName>
</protein>
<dbReference type="EnsemblMetazoa" id="SSS_2204s_mrna">
    <property type="protein sequence ID" value="KAF7494178.1"/>
    <property type="gene ID" value="SSS_2204"/>
</dbReference>
<keyword evidence="5" id="KW-1185">Reference proteome</keyword>
<feature type="compositionally biased region" description="Low complexity" evidence="1">
    <location>
        <begin position="121"/>
        <end position="133"/>
    </location>
</feature>
<evidence type="ECO:0000313" key="4">
    <source>
        <dbReference type="EnsemblMetazoa" id="KAF7494178.1"/>
    </source>
</evidence>
<name>A0A834RCV4_SARSC</name>
<reference evidence="4" key="3">
    <citation type="submission" date="2022-06" db="UniProtKB">
        <authorList>
            <consortium name="EnsemblMetazoa"/>
        </authorList>
    </citation>
    <scope>IDENTIFICATION</scope>
</reference>
<evidence type="ECO:0000256" key="1">
    <source>
        <dbReference type="SAM" id="MobiDB-lite"/>
    </source>
</evidence>
<reference evidence="5" key="1">
    <citation type="journal article" date="2020" name="PLoS Negl. Trop. Dis.">
        <title>High-quality nuclear genome for Sarcoptes scabiei-A critical resource for a neglected parasite.</title>
        <authorList>
            <person name="Korhonen P.K."/>
            <person name="Gasser R.B."/>
            <person name="Ma G."/>
            <person name="Wang T."/>
            <person name="Stroehlein A.J."/>
            <person name="Young N.D."/>
            <person name="Ang C.S."/>
            <person name="Fernando D.D."/>
            <person name="Lu H.C."/>
            <person name="Taylor S."/>
            <person name="Reynolds S.L."/>
            <person name="Mofiz E."/>
            <person name="Najaraj S.H."/>
            <person name="Gowda H."/>
            <person name="Madugundu A."/>
            <person name="Renuse S."/>
            <person name="Holt D."/>
            <person name="Pandey A."/>
            <person name="Papenfuss A.T."/>
            <person name="Fischer K."/>
        </authorList>
    </citation>
    <scope>NUCLEOTIDE SEQUENCE [LARGE SCALE GENOMIC DNA]</scope>
</reference>
<proteinExistence type="predicted"/>
<sequence length="333" mass="37787">MFLIVSLLIFFELFSRIHSIGTLLHAGPSCIIKPQSQYSSQNLIEYSSLKHRGICYSNLLCKQKGGVAIGKCGLGNSCCVFPQTCNSISVRNSTYFTSPGYAKFLSKSLRLENNHKHNRKVNNNNNNNNNNKNKSQKRSNLIATKINEDDGVDGGEENVIIQNEDNESLAIDLEEFKHSNLCPLTIHRMPGIQTICRIRLDFIEYEIKGKRLNYSDPNVCINQKHTNFDNNTPMMNNSNTNLMDWITLETLHGDHHSNIIEPICLPSKLGQHVIIDVHKHFGPFLLTVHKGSVDGIRRWNILINQVACSQQSNPKVIRKNQFKEQISNMIDSK</sequence>
<reference evidence="3" key="2">
    <citation type="submission" date="2020-01" db="EMBL/GenBank/DDBJ databases">
        <authorList>
            <person name="Korhonen P.K.K."/>
            <person name="Guangxu M.G."/>
            <person name="Wang T.W."/>
            <person name="Stroehlein A.J.S."/>
            <person name="Young N.D."/>
            <person name="Ang C.-S.A."/>
            <person name="Fernando D.W.F."/>
            <person name="Lu H.L."/>
            <person name="Taylor S.T."/>
            <person name="Ehtesham M.E.M."/>
            <person name="Najaraj S.H.N."/>
            <person name="Harsha G.H.G."/>
            <person name="Madugundu A.M."/>
            <person name="Renuse S.R."/>
            <person name="Holt D.H."/>
            <person name="Pandey A.P."/>
            <person name="Papenfuss A.P."/>
            <person name="Gasser R.B.G."/>
            <person name="Fischer K.F."/>
        </authorList>
    </citation>
    <scope>NUCLEOTIDE SEQUENCE</scope>
    <source>
        <strain evidence="3">SSS_KF_BRIS2020</strain>
    </source>
</reference>
<feature type="chain" id="PRO_5038259313" evidence="2">
    <location>
        <begin position="20"/>
        <end position="333"/>
    </location>
</feature>
<evidence type="ECO:0000313" key="3">
    <source>
        <dbReference type="EMBL" id="KAF7494178.1"/>
    </source>
</evidence>
<evidence type="ECO:0000256" key="2">
    <source>
        <dbReference type="SAM" id="SignalP"/>
    </source>
</evidence>
<dbReference type="EMBL" id="WVUK01000054">
    <property type="protein sequence ID" value="KAF7494178.1"/>
    <property type="molecule type" value="Genomic_DNA"/>
</dbReference>
<evidence type="ECO:0000313" key="5">
    <source>
        <dbReference type="Proteomes" id="UP000070412"/>
    </source>
</evidence>
<keyword evidence="2" id="KW-0732">Signal</keyword>
<dbReference type="PANTHER" id="PTHR33236:SF11">
    <property type="entry name" value="CUB DOMAIN-CONTAINING PROTEIN"/>
    <property type="match status" value="1"/>
</dbReference>
<dbReference type="OrthoDB" id="6479909at2759"/>
<feature type="signal peptide" evidence="2">
    <location>
        <begin position="1"/>
        <end position="19"/>
    </location>
</feature>
<organism evidence="3">
    <name type="scientific">Sarcoptes scabiei</name>
    <name type="common">Itch mite</name>
    <name type="synonym">Acarus scabiei</name>
    <dbReference type="NCBI Taxonomy" id="52283"/>
    <lineage>
        <taxon>Eukaryota</taxon>
        <taxon>Metazoa</taxon>
        <taxon>Ecdysozoa</taxon>
        <taxon>Arthropoda</taxon>
        <taxon>Chelicerata</taxon>
        <taxon>Arachnida</taxon>
        <taxon>Acari</taxon>
        <taxon>Acariformes</taxon>
        <taxon>Sarcoptiformes</taxon>
        <taxon>Astigmata</taxon>
        <taxon>Psoroptidia</taxon>
        <taxon>Sarcoptoidea</taxon>
        <taxon>Sarcoptidae</taxon>
        <taxon>Sarcoptinae</taxon>
        <taxon>Sarcoptes</taxon>
    </lineage>
</organism>
<accession>A0A834RCV4</accession>
<gene>
    <name evidence="3" type="ORF">SSS_2204</name>
</gene>
<dbReference type="AlphaFoldDB" id="A0A834RCV4"/>